<dbReference type="InterPro" id="IPR003594">
    <property type="entry name" value="HATPase_dom"/>
</dbReference>
<dbReference type="GO" id="GO:0005886">
    <property type="term" value="C:plasma membrane"/>
    <property type="evidence" value="ECO:0007669"/>
    <property type="project" value="UniProtKB-SubCell"/>
</dbReference>
<keyword evidence="5" id="KW-0597">Phosphoprotein</keyword>
<keyword evidence="11 12" id="KW-0472">Membrane</keyword>
<dbReference type="PANTHER" id="PTHR42878">
    <property type="entry name" value="TWO-COMPONENT HISTIDINE KINASE"/>
    <property type="match status" value="1"/>
</dbReference>
<dbReference type="PANTHER" id="PTHR42878:SF13">
    <property type="entry name" value="HISTIDINE KINASE"/>
    <property type="match status" value="1"/>
</dbReference>
<dbReference type="AlphaFoldDB" id="A0A5J4SXK5"/>
<gene>
    <name evidence="14" type="ORF">EZS27_001673</name>
</gene>
<dbReference type="SUPFAM" id="SSF55874">
    <property type="entry name" value="ATPase domain of HSP90 chaperone/DNA topoisomerase II/histidine kinase"/>
    <property type="match status" value="1"/>
</dbReference>
<dbReference type="InterPro" id="IPR004358">
    <property type="entry name" value="Sig_transdc_His_kin-like_C"/>
</dbReference>
<dbReference type="PROSITE" id="PS50109">
    <property type="entry name" value="HIS_KIN"/>
    <property type="match status" value="1"/>
</dbReference>
<dbReference type="GO" id="GO:0000155">
    <property type="term" value="F:phosphorelay sensor kinase activity"/>
    <property type="evidence" value="ECO:0007669"/>
    <property type="project" value="InterPro"/>
</dbReference>
<evidence type="ECO:0000256" key="8">
    <source>
        <dbReference type="ARBA" id="ARBA00022777"/>
    </source>
</evidence>
<dbReference type="Pfam" id="PF02518">
    <property type="entry name" value="HATPase_c"/>
    <property type="match status" value="1"/>
</dbReference>
<dbReference type="PRINTS" id="PR00344">
    <property type="entry name" value="BCTRLSENSOR"/>
</dbReference>
<dbReference type="SMART" id="SM00388">
    <property type="entry name" value="HisKA"/>
    <property type="match status" value="1"/>
</dbReference>
<comment type="subcellular location">
    <subcellularLocation>
        <location evidence="2">Cell membrane</location>
    </subcellularLocation>
</comment>
<keyword evidence="8" id="KW-0418">Kinase</keyword>
<protein>
    <recommendedName>
        <fullName evidence="3">histidine kinase</fullName>
        <ecNumber evidence="3">2.7.13.3</ecNumber>
    </recommendedName>
</protein>
<name>A0A5J4SXK5_9ZZZZ</name>
<evidence type="ECO:0000256" key="2">
    <source>
        <dbReference type="ARBA" id="ARBA00004236"/>
    </source>
</evidence>
<dbReference type="FunFam" id="3.30.565.10:FF:000023">
    <property type="entry name" value="PAS domain-containing sensor histidine kinase"/>
    <property type="match status" value="1"/>
</dbReference>
<keyword evidence="9" id="KW-0067">ATP-binding</keyword>
<dbReference type="SMART" id="SM00387">
    <property type="entry name" value="HATPase_c"/>
    <property type="match status" value="1"/>
</dbReference>
<evidence type="ECO:0000256" key="11">
    <source>
        <dbReference type="ARBA" id="ARBA00023136"/>
    </source>
</evidence>
<keyword evidence="12" id="KW-1133">Transmembrane helix</keyword>
<evidence type="ECO:0000256" key="6">
    <source>
        <dbReference type="ARBA" id="ARBA00022679"/>
    </source>
</evidence>
<evidence type="ECO:0000256" key="10">
    <source>
        <dbReference type="ARBA" id="ARBA00023012"/>
    </source>
</evidence>
<dbReference type="InterPro" id="IPR003661">
    <property type="entry name" value="HisK_dim/P_dom"/>
</dbReference>
<comment type="catalytic activity">
    <reaction evidence="1">
        <text>ATP + protein L-histidine = ADP + protein N-phospho-L-histidine.</text>
        <dbReference type="EC" id="2.7.13.3"/>
    </reaction>
</comment>
<proteinExistence type="predicted"/>
<evidence type="ECO:0000256" key="7">
    <source>
        <dbReference type="ARBA" id="ARBA00022741"/>
    </source>
</evidence>
<evidence type="ECO:0000256" key="5">
    <source>
        <dbReference type="ARBA" id="ARBA00022553"/>
    </source>
</evidence>
<dbReference type="CDD" id="cd00082">
    <property type="entry name" value="HisKA"/>
    <property type="match status" value="1"/>
</dbReference>
<dbReference type="InterPro" id="IPR005467">
    <property type="entry name" value="His_kinase_dom"/>
</dbReference>
<keyword evidence="7" id="KW-0547">Nucleotide-binding</keyword>
<sequence>MKKSTIWILGIAMGLSFLGLLYMQVGYIEETVKMRNEQFDESVKRSLYQVSKNVEYDETKRWLEEDLSEAEKNALSQSTSQNNTLIQEQTTRQYRLITTPNGTMYSDFELKVMSSKPSSVPKAMISPRRHGTNTIPQTSKNLHEAMKNRYLYQRSLIDEVAWQMLYRASDRPLEERINFNNLDHYLKSELKNSGIDIEYCFSIINKNGYETYRCPNYTEKGSEFLYSQILFQNDPPARMNILKVHFPTKKDYIYNSISFIIPSTVFTVVLLIVFIFTIYIIFRQKKLTEMKNDFINNMTHEFKTPISTISLAAQMLKDSSVSKSPEMFQHISGIINDETKRLKFQVEKVLQMSMFDKQKATLKMKEIDTTELITGVINTFTLKVEKYNGKIKSNLNAANPIIFADEMHITNVIFNLMDNAVKYKKPDKDLILEVNTWNESDKLLISIQDNGIGIKKENLNKIFHKFYRVHTGNLHDVKGFGLGLAYVKKIVSDHKGTIRAESDLGKGTKFIIALPTH</sequence>
<keyword evidence="4" id="KW-1003">Cell membrane</keyword>
<feature type="transmembrane region" description="Helical" evidence="12">
    <location>
        <begin position="6"/>
        <end position="25"/>
    </location>
</feature>
<dbReference type="EC" id="2.7.13.3" evidence="3"/>
<comment type="caution">
    <text evidence="14">The sequence shown here is derived from an EMBL/GenBank/DDBJ whole genome shotgun (WGS) entry which is preliminary data.</text>
</comment>
<evidence type="ECO:0000256" key="1">
    <source>
        <dbReference type="ARBA" id="ARBA00000085"/>
    </source>
</evidence>
<evidence type="ECO:0000256" key="12">
    <source>
        <dbReference type="SAM" id="Phobius"/>
    </source>
</evidence>
<accession>A0A5J4SXK5</accession>
<feature type="transmembrane region" description="Helical" evidence="12">
    <location>
        <begin position="259"/>
        <end position="282"/>
    </location>
</feature>
<evidence type="ECO:0000256" key="3">
    <source>
        <dbReference type="ARBA" id="ARBA00012438"/>
    </source>
</evidence>
<dbReference type="CDD" id="cd00075">
    <property type="entry name" value="HATPase"/>
    <property type="match status" value="1"/>
</dbReference>
<dbReference type="GO" id="GO:0030295">
    <property type="term" value="F:protein kinase activator activity"/>
    <property type="evidence" value="ECO:0007669"/>
    <property type="project" value="TreeGrafter"/>
</dbReference>
<dbReference type="EMBL" id="SNRY01000020">
    <property type="protein sequence ID" value="KAA6350976.1"/>
    <property type="molecule type" value="Genomic_DNA"/>
</dbReference>
<evidence type="ECO:0000256" key="9">
    <source>
        <dbReference type="ARBA" id="ARBA00022840"/>
    </source>
</evidence>
<dbReference type="SUPFAM" id="SSF47384">
    <property type="entry name" value="Homodimeric domain of signal transducing histidine kinase"/>
    <property type="match status" value="1"/>
</dbReference>
<dbReference type="GO" id="GO:0005524">
    <property type="term" value="F:ATP binding"/>
    <property type="evidence" value="ECO:0007669"/>
    <property type="project" value="UniProtKB-KW"/>
</dbReference>
<dbReference type="Pfam" id="PF00512">
    <property type="entry name" value="HisKA"/>
    <property type="match status" value="1"/>
</dbReference>
<dbReference type="Gene3D" id="1.10.287.130">
    <property type="match status" value="1"/>
</dbReference>
<dbReference type="InterPro" id="IPR036890">
    <property type="entry name" value="HATPase_C_sf"/>
</dbReference>
<keyword evidence="12" id="KW-0812">Transmembrane</keyword>
<keyword evidence="6 14" id="KW-0808">Transferase</keyword>
<dbReference type="GO" id="GO:0007234">
    <property type="term" value="P:osmosensory signaling via phosphorelay pathway"/>
    <property type="evidence" value="ECO:0007669"/>
    <property type="project" value="TreeGrafter"/>
</dbReference>
<organism evidence="14">
    <name type="scientific">termite gut metagenome</name>
    <dbReference type="NCBI Taxonomy" id="433724"/>
    <lineage>
        <taxon>unclassified sequences</taxon>
        <taxon>metagenomes</taxon>
        <taxon>organismal metagenomes</taxon>
    </lineage>
</organism>
<dbReference type="InterPro" id="IPR036097">
    <property type="entry name" value="HisK_dim/P_sf"/>
</dbReference>
<reference evidence="14" key="1">
    <citation type="submission" date="2019-03" db="EMBL/GenBank/DDBJ databases">
        <title>Single cell metagenomics reveals metabolic interactions within the superorganism composed of flagellate Streblomastix strix and complex community of Bacteroidetes bacteria on its surface.</title>
        <authorList>
            <person name="Treitli S.C."/>
            <person name="Kolisko M."/>
            <person name="Husnik F."/>
            <person name="Keeling P."/>
            <person name="Hampl V."/>
        </authorList>
    </citation>
    <scope>NUCLEOTIDE SEQUENCE</scope>
    <source>
        <strain evidence="14">STM</strain>
    </source>
</reference>
<keyword evidence="10" id="KW-0902">Two-component regulatory system</keyword>
<dbReference type="InterPro" id="IPR050351">
    <property type="entry name" value="BphY/WalK/GraS-like"/>
</dbReference>
<feature type="domain" description="Histidine kinase" evidence="13">
    <location>
        <begin position="297"/>
        <end position="517"/>
    </location>
</feature>
<evidence type="ECO:0000313" key="14">
    <source>
        <dbReference type="EMBL" id="KAA6350976.1"/>
    </source>
</evidence>
<dbReference type="GO" id="GO:0000156">
    <property type="term" value="F:phosphorelay response regulator activity"/>
    <property type="evidence" value="ECO:0007669"/>
    <property type="project" value="TreeGrafter"/>
</dbReference>
<dbReference type="Gene3D" id="3.30.565.10">
    <property type="entry name" value="Histidine kinase-like ATPase, C-terminal domain"/>
    <property type="match status" value="1"/>
</dbReference>
<evidence type="ECO:0000259" key="13">
    <source>
        <dbReference type="PROSITE" id="PS50109"/>
    </source>
</evidence>
<evidence type="ECO:0000256" key="4">
    <source>
        <dbReference type="ARBA" id="ARBA00022475"/>
    </source>
</evidence>